<dbReference type="InterPro" id="IPR009100">
    <property type="entry name" value="AcylCoA_DH/oxidase_NM_dom_sf"/>
</dbReference>
<dbReference type="InterPro" id="IPR024674">
    <property type="entry name" value="HpaB/PvcC/4-BUDH_N"/>
</dbReference>
<dbReference type="PANTHER" id="PTHR36117">
    <property type="entry name" value="4-HYDROXYPHENYLACETATE 3-MONOOXYGENASE-RELATED"/>
    <property type="match status" value="1"/>
</dbReference>
<protein>
    <submittedName>
        <fullName evidence="7">4-hydroxyphenylacetate 3-monooxygenase</fullName>
    </submittedName>
</protein>
<keyword evidence="1" id="KW-0285">Flavoprotein</keyword>
<feature type="binding site" evidence="4">
    <location>
        <begin position="451"/>
        <end position="454"/>
    </location>
    <ligand>
        <name>FAD</name>
        <dbReference type="ChEBI" id="CHEBI:57692"/>
    </ligand>
</feature>
<dbReference type="InterPro" id="IPR046373">
    <property type="entry name" value="Acyl-CoA_Oxase/DH_mid-dom_sf"/>
</dbReference>
<dbReference type="GO" id="GO:0016627">
    <property type="term" value="F:oxidoreductase activity, acting on the CH-CH group of donors"/>
    <property type="evidence" value="ECO:0007669"/>
    <property type="project" value="InterPro"/>
</dbReference>
<dbReference type="InterPro" id="IPR024719">
    <property type="entry name" value="HpaB/PvcC/4-BUDH_C"/>
</dbReference>
<gene>
    <name evidence="7" type="ORF">UB32_13700</name>
</gene>
<comment type="caution">
    <text evidence="7">The sequence shown here is derived from an EMBL/GenBank/DDBJ whole genome shotgun (WGS) entry which is preliminary data.</text>
</comment>
<dbReference type="Gene3D" id="1.20.140.10">
    <property type="entry name" value="Butyryl-CoA Dehydrogenase, subunit A, domain 3"/>
    <property type="match status" value="1"/>
</dbReference>
<dbReference type="InterPro" id="IPR004925">
    <property type="entry name" value="HpaB/PvcC/4-BUDH"/>
</dbReference>
<dbReference type="EMBL" id="JXIQ01000106">
    <property type="protein sequence ID" value="KIY21445.1"/>
    <property type="molecule type" value="Genomic_DNA"/>
</dbReference>
<accession>A0A0D6Z7X8</accession>
<dbReference type="OrthoDB" id="9785230at2"/>
<evidence type="ECO:0000313" key="7">
    <source>
        <dbReference type="EMBL" id="KIY21445.1"/>
    </source>
</evidence>
<evidence type="ECO:0000259" key="5">
    <source>
        <dbReference type="Pfam" id="PF03241"/>
    </source>
</evidence>
<dbReference type="Proteomes" id="UP000032512">
    <property type="component" value="Unassembled WGS sequence"/>
</dbReference>
<dbReference type="PATRIC" id="fig|285983.3.peg.1586"/>
<evidence type="ECO:0000313" key="8">
    <source>
        <dbReference type="Proteomes" id="UP000032512"/>
    </source>
</evidence>
<evidence type="ECO:0000256" key="4">
    <source>
        <dbReference type="PIRSR" id="PIRSR000331-2"/>
    </source>
</evidence>
<reference evidence="7 8" key="1">
    <citation type="submission" date="2015-01" db="EMBL/GenBank/DDBJ databases">
        <title>Draft genome sequences of the supercritical CO2 tolerant bacteria Bacillus subterraneus MITOT1 and Bacillus cereus MIT0214.</title>
        <authorList>
            <person name="Peet K.C."/>
            <person name="Thompson J.R."/>
        </authorList>
    </citation>
    <scope>NUCLEOTIDE SEQUENCE [LARGE SCALE GENOMIC DNA]</scope>
    <source>
        <strain evidence="7 8">MITOT1</strain>
    </source>
</reference>
<organism evidence="7 8">
    <name type="scientific">Mesobacillus subterraneus</name>
    <dbReference type="NCBI Taxonomy" id="285983"/>
    <lineage>
        <taxon>Bacteria</taxon>
        <taxon>Bacillati</taxon>
        <taxon>Bacillota</taxon>
        <taxon>Bacilli</taxon>
        <taxon>Bacillales</taxon>
        <taxon>Bacillaceae</taxon>
        <taxon>Mesobacillus</taxon>
    </lineage>
</organism>
<sequence>MPAINGTQLKERIGNLKSNIWFDGQKITGDILAHHAFKGVINSKARLYDFQVEVGNLPLMTYKSPTTGNRVGRSFHPPVKKEDLELRRLAAGEWAKLTGGMMGRTPDYMNTALMALGASAHVFEGENKLGRNVTNLYEKARENDLTFSHTYVTPQVNRTLAYFEDKEKPISARVVRETADGIFIKGARLLATQGGITDELMVLPAGGKFIEEDYVYAFSIPSSTENLKFVCRESFVYNESHFDHPLGSRFEEMDTIVIFNNTFVPWERVFLYKDLKAAMNLFNETNFNTFLVHQTLSRQITKSRLFLGTAQLITETIGIGEYQHVKEKISEMICGVEMMKGLLLSSEMQARENGSGLVVPDANPLTVASLIFPKLYPRFVEILQLLGASGTITIPTSNDFDSDIRSDLDLYLQGADTEAKERVRLFRLVWDMCSSAFAGRETIYERFFFGDPVRISVGLYNQYDKKPAVDLVKNLLKS</sequence>
<dbReference type="Pfam" id="PF11794">
    <property type="entry name" value="HpaB_N"/>
    <property type="match status" value="1"/>
</dbReference>
<dbReference type="PIRSF" id="PIRSF000331">
    <property type="entry name" value="HpaA_HpaB"/>
    <property type="match status" value="1"/>
</dbReference>
<proteinExistence type="predicted"/>
<dbReference type="GO" id="GO:0010124">
    <property type="term" value="P:phenylacetate catabolic process"/>
    <property type="evidence" value="ECO:0007669"/>
    <property type="project" value="InterPro"/>
</dbReference>
<feature type="binding site" evidence="4">
    <location>
        <position position="192"/>
    </location>
    <ligand>
        <name>FAD</name>
        <dbReference type="ChEBI" id="CHEBI:57692"/>
    </ligand>
</feature>
<dbReference type="RefSeq" id="WP_044394527.1">
    <property type="nucleotide sequence ID" value="NZ_JXIQ01000106.1"/>
</dbReference>
<keyword evidence="2 4" id="KW-0274">FAD</keyword>
<dbReference type="PANTHER" id="PTHR36117:SF3">
    <property type="entry name" value="4-HYDROXYPHENYLACETATE 3-MONOOXYGENASE-RELATED"/>
    <property type="match status" value="1"/>
</dbReference>
<dbReference type="GO" id="GO:0016712">
    <property type="term" value="F:oxidoreductase activity, acting on paired donors, with incorporation or reduction of molecular oxygen, reduced flavin or flavoprotein as one donor, and incorporation of one atom of oxygen"/>
    <property type="evidence" value="ECO:0007669"/>
    <property type="project" value="InterPro"/>
</dbReference>
<feature type="domain" description="HpaB/PvcC/4-BUDH N-terminal" evidence="6">
    <location>
        <begin position="7"/>
        <end position="271"/>
    </location>
</feature>
<dbReference type="SUPFAM" id="SSF47203">
    <property type="entry name" value="Acyl-CoA dehydrogenase C-terminal domain-like"/>
    <property type="match status" value="1"/>
</dbReference>
<dbReference type="NCBIfam" id="TIGR02309">
    <property type="entry name" value="HpaB-1"/>
    <property type="match status" value="1"/>
</dbReference>
<dbReference type="AlphaFoldDB" id="A0A0D6Z7X8"/>
<dbReference type="InterPro" id="IPR036250">
    <property type="entry name" value="AcylCo_DH-like_C"/>
</dbReference>
<dbReference type="GO" id="GO:0050660">
    <property type="term" value="F:flavin adenine dinucleotide binding"/>
    <property type="evidence" value="ECO:0007669"/>
    <property type="project" value="InterPro"/>
</dbReference>
<dbReference type="Gene3D" id="1.10.3140.10">
    <property type="entry name" value="4-hydroxybutyryl-coa dehydratase, domain 1"/>
    <property type="match status" value="1"/>
</dbReference>
<dbReference type="SUPFAM" id="SSF56645">
    <property type="entry name" value="Acyl-CoA dehydrogenase NM domain-like"/>
    <property type="match status" value="1"/>
</dbReference>
<dbReference type="Gene3D" id="2.40.110.10">
    <property type="entry name" value="Butyryl-CoA Dehydrogenase, subunit A, domain 2"/>
    <property type="match status" value="1"/>
</dbReference>
<feature type="binding site" evidence="4">
    <location>
        <begin position="155"/>
        <end position="158"/>
    </location>
    <ligand>
        <name>FAD</name>
        <dbReference type="ChEBI" id="CHEBI:57692"/>
    </ligand>
</feature>
<name>A0A0D6Z7X8_9BACI</name>
<dbReference type="Pfam" id="PF03241">
    <property type="entry name" value="HpaB"/>
    <property type="match status" value="1"/>
</dbReference>
<feature type="domain" description="HpaB/PvcC/4-BUDH C-terminal" evidence="5">
    <location>
        <begin position="280"/>
        <end position="476"/>
    </location>
</feature>
<dbReference type="InterPro" id="IPR012687">
    <property type="entry name" value="HpaB_Deino-type"/>
</dbReference>
<evidence type="ECO:0000256" key="3">
    <source>
        <dbReference type="ARBA" id="ARBA00023002"/>
    </source>
</evidence>
<keyword evidence="3" id="KW-0560">Oxidoreductase</keyword>
<keyword evidence="8" id="KW-1185">Reference proteome</keyword>
<evidence type="ECO:0000259" key="6">
    <source>
        <dbReference type="Pfam" id="PF11794"/>
    </source>
</evidence>
<keyword evidence="7" id="KW-0503">Monooxygenase</keyword>
<evidence type="ECO:0000256" key="2">
    <source>
        <dbReference type="ARBA" id="ARBA00022827"/>
    </source>
</evidence>
<evidence type="ECO:0000256" key="1">
    <source>
        <dbReference type="ARBA" id="ARBA00022630"/>
    </source>
</evidence>